<name>A0ABU3I5X6_9ACTN</name>
<dbReference type="PROSITE" id="PS50977">
    <property type="entry name" value="HTH_TETR_2"/>
    <property type="match status" value="1"/>
</dbReference>
<dbReference type="Proteomes" id="UP001181313">
    <property type="component" value="Unassembled WGS sequence"/>
</dbReference>
<reference evidence="6" key="1">
    <citation type="submission" date="2024-05" db="EMBL/GenBank/DDBJ databases">
        <title>30 novel species of actinomycetes from the DSMZ collection.</title>
        <authorList>
            <person name="Nouioui I."/>
        </authorList>
    </citation>
    <scope>NUCLEOTIDE SEQUENCE</scope>
    <source>
        <strain evidence="6">DSM 41972</strain>
    </source>
</reference>
<organism evidence="6 7">
    <name type="scientific">Streptomyces althioticus subsp. attaecolombicae</name>
    <dbReference type="NCBI Taxonomy" id="3075534"/>
    <lineage>
        <taxon>Bacteria</taxon>
        <taxon>Bacillati</taxon>
        <taxon>Actinomycetota</taxon>
        <taxon>Actinomycetes</taxon>
        <taxon>Kitasatosporales</taxon>
        <taxon>Streptomycetaceae</taxon>
        <taxon>Streptomyces</taxon>
        <taxon>Streptomyces althioticus group</taxon>
    </lineage>
</organism>
<dbReference type="RefSeq" id="WP_093551466.1">
    <property type="nucleotide sequence ID" value="NZ_JAVSGH010000050.1"/>
</dbReference>
<dbReference type="Pfam" id="PF02909">
    <property type="entry name" value="TetR_C_1"/>
    <property type="match status" value="1"/>
</dbReference>
<keyword evidence="3" id="KW-0804">Transcription</keyword>
<dbReference type="Gene3D" id="1.10.357.10">
    <property type="entry name" value="Tetracycline Repressor, domain 2"/>
    <property type="match status" value="1"/>
</dbReference>
<keyword evidence="7" id="KW-1185">Reference proteome</keyword>
<evidence type="ECO:0000256" key="4">
    <source>
        <dbReference type="PROSITE-ProRule" id="PRU00335"/>
    </source>
</evidence>
<dbReference type="InterPro" id="IPR001647">
    <property type="entry name" value="HTH_TetR"/>
</dbReference>
<dbReference type="InterPro" id="IPR036271">
    <property type="entry name" value="Tet_transcr_reg_TetR-rel_C_sf"/>
</dbReference>
<dbReference type="Gene3D" id="1.10.10.60">
    <property type="entry name" value="Homeodomain-like"/>
    <property type="match status" value="1"/>
</dbReference>
<protein>
    <submittedName>
        <fullName evidence="6">TetR/AcrR family transcriptional regulator C-terminal domain-containing protein</fullName>
    </submittedName>
</protein>
<dbReference type="SUPFAM" id="SSF48498">
    <property type="entry name" value="Tetracyclin repressor-like, C-terminal domain"/>
    <property type="match status" value="1"/>
</dbReference>
<dbReference type="InterPro" id="IPR009057">
    <property type="entry name" value="Homeodomain-like_sf"/>
</dbReference>
<dbReference type="SUPFAM" id="SSF46689">
    <property type="entry name" value="Homeodomain-like"/>
    <property type="match status" value="1"/>
</dbReference>
<evidence type="ECO:0000256" key="3">
    <source>
        <dbReference type="ARBA" id="ARBA00023163"/>
    </source>
</evidence>
<evidence type="ECO:0000256" key="1">
    <source>
        <dbReference type="ARBA" id="ARBA00023015"/>
    </source>
</evidence>
<keyword evidence="1" id="KW-0805">Transcription regulation</keyword>
<evidence type="ECO:0000256" key="2">
    <source>
        <dbReference type="ARBA" id="ARBA00023125"/>
    </source>
</evidence>
<feature type="DNA-binding region" description="H-T-H motif" evidence="4">
    <location>
        <begin position="36"/>
        <end position="55"/>
    </location>
</feature>
<comment type="caution">
    <text evidence="6">The sequence shown here is derived from an EMBL/GenBank/DDBJ whole genome shotgun (WGS) entry which is preliminary data.</text>
</comment>
<accession>A0ABU3I5X6</accession>
<evidence type="ECO:0000313" key="7">
    <source>
        <dbReference type="Proteomes" id="UP001181313"/>
    </source>
</evidence>
<dbReference type="EMBL" id="JAVSGH010000050">
    <property type="protein sequence ID" value="MDT3728358.1"/>
    <property type="molecule type" value="Genomic_DNA"/>
</dbReference>
<sequence length="219" mass="24410">MESGSRRVGRPRRLSREAILRSAERILTEEGAEHLSMRRLAKDMSSTPMALYHHVKDKDELLLLLLELRTGRLPPAELPREPRERLLAGARSLHEMLATCPWAVDALTPDGRVSAPARRIVETMIDAAVDCGLNPDRARHAYGVIWNYTLGELLVRFNRERARRQGDSTPWERAMRSLDPVAFPLLAGLGGQLTEIAGAGHYQRGLEAVVDGLLRQGVA</sequence>
<dbReference type="Pfam" id="PF00440">
    <property type="entry name" value="TetR_N"/>
    <property type="match status" value="1"/>
</dbReference>
<feature type="domain" description="HTH tetR-type" evidence="5">
    <location>
        <begin position="13"/>
        <end position="73"/>
    </location>
</feature>
<keyword evidence="2 4" id="KW-0238">DNA-binding</keyword>
<dbReference type="InterPro" id="IPR050109">
    <property type="entry name" value="HTH-type_TetR-like_transc_reg"/>
</dbReference>
<dbReference type="InterPro" id="IPR004111">
    <property type="entry name" value="Repressor_TetR_C"/>
</dbReference>
<dbReference type="PANTHER" id="PTHR30055:SF151">
    <property type="entry name" value="TRANSCRIPTIONAL REGULATORY PROTEIN"/>
    <property type="match status" value="1"/>
</dbReference>
<dbReference type="PANTHER" id="PTHR30055">
    <property type="entry name" value="HTH-TYPE TRANSCRIPTIONAL REGULATOR RUTR"/>
    <property type="match status" value="1"/>
</dbReference>
<proteinExistence type="predicted"/>
<gene>
    <name evidence="6" type="ORF">ROS62_27140</name>
</gene>
<evidence type="ECO:0000259" key="5">
    <source>
        <dbReference type="PROSITE" id="PS50977"/>
    </source>
</evidence>
<evidence type="ECO:0000313" key="6">
    <source>
        <dbReference type="EMBL" id="MDT3728358.1"/>
    </source>
</evidence>